<protein>
    <submittedName>
        <fullName evidence="10">DNA ligase</fullName>
        <ecNumber evidence="10">6.5.1.1</ecNumber>
    </submittedName>
</protein>
<dbReference type="Gene3D" id="3.30.1490.70">
    <property type="match status" value="1"/>
</dbReference>
<dbReference type="InterPro" id="IPR012310">
    <property type="entry name" value="DNA_ligase_ATP-dep_cent"/>
</dbReference>
<evidence type="ECO:0000256" key="1">
    <source>
        <dbReference type="ARBA" id="ARBA00001968"/>
    </source>
</evidence>
<evidence type="ECO:0000256" key="2">
    <source>
        <dbReference type="ARBA" id="ARBA00022598"/>
    </source>
</evidence>
<dbReference type="GO" id="GO:0006310">
    <property type="term" value="P:DNA recombination"/>
    <property type="evidence" value="ECO:0007669"/>
    <property type="project" value="InterPro"/>
</dbReference>
<feature type="domain" description="DNA ligase OB-like" evidence="9">
    <location>
        <begin position="217"/>
        <end position="280"/>
    </location>
</feature>
<dbReference type="Proteomes" id="UP001164748">
    <property type="component" value="Chromosome"/>
</dbReference>
<dbReference type="InterPro" id="IPR029319">
    <property type="entry name" value="DNA_ligase_OB"/>
</dbReference>
<dbReference type="GO" id="GO:0006260">
    <property type="term" value="P:DNA replication"/>
    <property type="evidence" value="ECO:0007669"/>
    <property type="project" value="UniProtKB-KW"/>
</dbReference>
<dbReference type="PANTHER" id="PTHR47810">
    <property type="entry name" value="DNA LIGASE"/>
    <property type="match status" value="1"/>
</dbReference>
<gene>
    <name evidence="10" type="ORF">N8M53_06375</name>
</gene>
<keyword evidence="5" id="KW-0234">DNA repair</keyword>
<name>A0AA47LSH1_9GAMM</name>
<proteinExistence type="predicted"/>
<dbReference type="InterPro" id="IPR050326">
    <property type="entry name" value="NAD_dep_DNA_ligaseB"/>
</dbReference>
<dbReference type="Gene3D" id="2.40.50.140">
    <property type="entry name" value="Nucleic acid-binding proteins"/>
    <property type="match status" value="1"/>
</dbReference>
<dbReference type="Gene3D" id="3.30.470.30">
    <property type="entry name" value="DNA ligase/mRNA capping enzyme"/>
    <property type="match status" value="1"/>
</dbReference>
<dbReference type="GO" id="GO:0006281">
    <property type="term" value="P:DNA repair"/>
    <property type="evidence" value="ECO:0007669"/>
    <property type="project" value="UniProtKB-KW"/>
</dbReference>
<dbReference type="NCBIfam" id="NF006592">
    <property type="entry name" value="PRK09125.1"/>
    <property type="match status" value="1"/>
</dbReference>
<dbReference type="SUPFAM" id="SSF56091">
    <property type="entry name" value="DNA ligase/mRNA capping enzyme, catalytic domain"/>
    <property type="match status" value="1"/>
</dbReference>
<keyword evidence="4" id="KW-0227">DNA damage</keyword>
<feature type="chain" id="PRO_5041443447" evidence="7">
    <location>
        <begin position="26"/>
        <end position="285"/>
    </location>
</feature>
<dbReference type="RefSeq" id="WP_269579907.1">
    <property type="nucleotide sequence ID" value="NZ_CP114588.1"/>
</dbReference>
<organism evidence="10 11">
    <name type="scientific">Salinivibrio kushneri</name>
    <dbReference type="NCBI Taxonomy" id="1908198"/>
    <lineage>
        <taxon>Bacteria</taxon>
        <taxon>Pseudomonadati</taxon>
        <taxon>Pseudomonadota</taxon>
        <taxon>Gammaproteobacteria</taxon>
        <taxon>Vibrionales</taxon>
        <taxon>Vibrionaceae</taxon>
        <taxon>Salinivibrio</taxon>
    </lineage>
</organism>
<dbReference type="SUPFAM" id="SSF50249">
    <property type="entry name" value="Nucleic acid-binding proteins"/>
    <property type="match status" value="1"/>
</dbReference>
<comment type="cofactor">
    <cofactor evidence="1">
        <name>a divalent metal cation</name>
        <dbReference type="ChEBI" id="CHEBI:60240"/>
    </cofactor>
</comment>
<dbReference type="EC" id="6.5.1.1" evidence="10"/>
<dbReference type="Pfam" id="PF14743">
    <property type="entry name" value="DNA_ligase_OB_2"/>
    <property type="match status" value="1"/>
</dbReference>
<evidence type="ECO:0000256" key="6">
    <source>
        <dbReference type="ARBA" id="ARBA00034003"/>
    </source>
</evidence>
<dbReference type="EMBL" id="CP114588">
    <property type="protein sequence ID" value="WBA09814.1"/>
    <property type="molecule type" value="Genomic_DNA"/>
</dbReference>
<dbReference type="CDD" id="cd08041">
    <property type="entry name" value="OBF_kDNA_ligase_like"/>
    <property type="match status" value="1"/>
</dbReference>
<evidence type="ECO:0000313" key="10">
    <source>
        <dbReference type="EMBL" id="WBA09814.1"/>
    </source>
</evidence>
<evidence type="ECO:0000259" key="8">
    <source>
        <dbReference type="Pfam" id="PF01068"/>
    </source>
</evidence>
<comment type="catalytic activity">
    <reaction evidence="6">
        <text>ATP + (deoxyribonucleotide)n-3'-hydroxyl + 5'-phospho-(deoxyribonucleotide)m = (deoxyribonucleotide)n+m + AMP + diphosphate.</text>
        <dbReference type="EC" id="6.5.1.1"/>
    </reaction>
</comment>
<keyword evidence="3" id="KW-0235">DNA replication</keyword>
<evidence type="ECO:0000256" key="5">
    <source>
        <dbReference type="ARBA" id="ARBA00023204"/>
    </source>
</evidence>
<evidence type="ECO:0000256" key="3">
    <source>
        <dbReference type="ARBA" id="ARBA00022705"/>
    </source>
</evidence>
<dbReference type="AlphaFoldDB" id="A0AA47LSH1"/>
<keyword evidence="2 10" id="KW-0436">Ligase</keyword>
<evidence type="ECO:0000259" key="9">
    <source>
        <dbReference type="Pfam" id="PF14743"/>
    </source>
</evidence>
<dbReference type="PANTHER" id="PTHR47810:SF1">
    <property type="entry name" value="DNA LIGASE B"/>
    <property type="match status" value="1"/>
</dbReference>
<dbReference type="CDD" id="cd07896">
    <property type="entry name" value="Adenylation_kDNA_ligase_like"/>
    <property type="match status" value="1"/>
</dbReference>
<feature type="signal peptide" evidence="7">
    <location>
        <begin position="1"/>
        <end position="25"/>
    </location>
</feature>
<evidence type="ECO:0000256" key="4">
    <source>
        <dbReference type="ARBA" id="ARBA00022763"/>
    </source>
</evidence>
<accession>A0AA47LSH1</accession>
<evidence type="ECO:0000256" key="7">
    <source>
        <dbReference type="SAM" id="SignalP"/>
    </source>
</evidence>
<dbReference type="InterPro" id="IPR012340">
    <property type="entry name" value="NA-bd_OB-fold"/>
</dbReference>
<keyword evidence="7" id="KW-0732">Signal</keyword>
<reference evidence="10" key="1">
    <citation type="submission" date="2022-09" db="EMBL/GenBank/DDBJ databases">
        <authorList>
            <person name="Li Z.-J."/>
        </authorList>
    </citation>
    <scope>NUCLEOTIDE SEQUENCE</scope>
    <source>
        <strain evidence="10">TGB11</strain>
    </source>
</reference>
<dbReference type="Pfam" id="PF01068">
    <property type="entry name" value="DNA_ligase_A_M"/>
    <property type="match status" value="1"/>
</dbReference>
<dbReference type="GO" id="GO:0005524">
    <property type="term" value="F:ATP binding"/>
    <property type="evidence" value="ECO:0007669"/>
    <property type="project" value="InterPro"/>
</dbReference>
<evidence type="ECO:0000313" key="11">
    <source>
        <dbReference type="Proteomes" id="UP001164748"/>
    </source>
</evidence>
<feature type="domain" description="ATP-dependent DNA ligase family profile" evidence="8">
    <location>
        <begin position="50"/>
        <end position="203"/>
    </location>
</feature>
<dbReference type="GO" id="GO:0003910">
    <property type="term" value="F:DNA ligase (ATP) activity"/>
    <property type="evidence" value="ECO:0007669"/>
    <property type="project" value="UniProtKB-EC"/>
</dbReference>
<sequence length="285" mass="31212">MARLNPFTLCLLSAFTLLPTSDADAAPSAPALMHGIDGQIAEQDYCGYWASEKLDGIRAYWTGSRLLTRQGNPIHAPEAFIQSLPQTPLDGELWAGRGEFQTVLRTVLDDKPDPDAWQNVRFYAFDLPDHPGPFSARYAALRQIVSKTASPHFAYVPQKPVTSNEALKERLATINEAGGEGLMLHHPDSVYVGQRVESVVKLKTYQEKDVIVVGMNPGKGRLQGLMGSLVVRLADGTEFSVGSGFSDAQRANPPQIGSSILVRHNGMTQKGIPRFARFIREIPSL</sequence>